<dbReference type="Proteomes" id="UP000642819">
    <property type="component" value="Unassembled WGS sequence"/>
</dbReference>
<organism evidence="2 3">
    <name type="scientific">Zhihengliuella salsuginis</name>
    <dbReference type="NCBI Taxonomy" id="578222"/>
    <lineage>
        <taxon>Bacteria</taxon>
        <taxon>Bacillati</taxon>
        <taxon>Actinomycetota</taxon>
        <taxon>Actinomycetes</taxon>
        <taxon>Micrococcales</taxon>
        <taxon>Micrococcaceae</taxon>
        <taxon>Zhihengliuella</taxon>
    </lineage>
</organism>
<feature type="domain" description="MobA-like NTP transferase" evidence="1">
    <location>
        <begin position="11"/>
        <end position="174"/>
    </location>
</feature>
<dbReference type="InterPro" id="IPR025877">
    <property type="entry name" value="MobA-like_NTP_Trfase"/>
</dbReference>
<dbReference type="InterPro" id="IPR054799">
    <property type="entry name" value="NboR"/>
</dbReference>
<protein>
    <submittedName>
        <fullName evidence="2">4-diphosphocytidyl-2C-methyl-D-erythritol synthase</fullName>
    </submittedName>
</protein>
<keyword evidence="3" id="KW-1185">Reference proteome</keyword>
<dbReference type="Pfam" id="PF12804">
    <property type="entry name" value="NTP_transf_3"/>
    <property type="match status" value="1"/>
</dbReference>
<evidence type="ECO:0000259" key="1">
    <source>
        <dbReference type="Pfam" id="PF12804"/>
    </source>
</evidence>
<name>A0ABQ3GKH8_9MICC</name>
<dbReference type="PANTHER" id="PTHR43777:SF1">
    <property type="entry name" value="MOLYBDENUM COFACTOR CYTIDYLYLTRANSFERASE"/>
    <property type="match status" value="1"/>
</dbReference>
<dbReference type="SUPFAM" id="SSF53448">
    <property type="entry name" value="Nucleotide-diphospho-sugar transferases"/>
    <property type="match status" value="1"/>
</dbReference>
<dbReference type="EMBL" id="BMXK01000013">
    <property type="protein sequence ID" value="GHD12399.1"/>
    <property type="molecule type" value="Genomic_DNA"/>
</dbReference>
<dbReference type="Gene3D" id="3.90.550.10">
    <property type="entry name" value="Spore Coat Polysaccharide Biosynthesis Protein SpsA, Chain A"/>
    <property type="match status" value="1"/>
</dbReference>
<evidence type="ECO:0000313" key="3">
    <source>
        <dbReference type="Proteomes" id="UP000642819"/>
    </source>
</evidence>
<sequence>MNTTTPPPTSAVLLSAGAGTRLGRGPKALLPFRGRTLVEVLAGELLAGGCAEVTVVLGAGADDARALPGLSGCTVVENPQWQDGMAGSFRAGLGAALAGHHVMVALVDQPGMSADVVDRLIREHRAGRVTAAAYSGPSGPRRGHPLIIDAALRRAAADSATGDAGARGFLRDHPELIDLVDCSDLGDGGDVDTAADLRLLE</sequence>
<accession>A0ABQ3GKH8</accession>
<comment type="caution">
    <text evidence="2">The sequence shown here is derived from an EMBL/GenBank/DDBJ whole genome shotgun (WGS) entry which is preliminary data.</text>
</comment>
<dbReference type="NCBIfam" id="NF045782">
    <property type="entry name" value="NicBOxredNboR"/>
    <property type="match status" value="1"/>
</dbReference>
<dbReference type="InterPro" id="IPR029044">
    <property type="entry name" value="Nucleotide-diphossugar_trans"/>
</dbReference>
<evidence type="ECO:0000313" key="2">
    <source>
        <dbReference type="EMBL" id="GHD12399.1"/>
    </source>
</evidence>
<dbReference type="CDD" id="cd04182">
    <property type="entry name" value="GT_2_like_f"/>
    <property type="match status" value="1"/>
</dbReference>
<dbReference type="PANTHER" id="PTHR43777">
    <property type="entry name" value="MOLYBDENUM COFACTOR CYTIDYLYLTRANSFERASE"/>
    <property type="match status" value="1"/>
</dbReference>
<proteinExistence type="predicted"/>
<gene>
    <name evidence="2" type="ORF">GCM10008096_27730</name>
</gene>
<dbReference type="RefSeq" id="WP_189351201.1">
    <property type="nucleotide sequence ID" value="NZ_BMXK01000013.1"/>
</dbReference>
<reference evidence="3" key="1">
    <citation type="journal article" date="2019" name="Int. J. Syst. Evol. Microbiol.">
        <title>The Global Catalogue of Microorganisms (GCM) 10K type strain sequencing project: providing services to taxonomists for standard genome sequencing and annotation.</title>
        <authorList>
            <consortium name="The Broad Institute Genomics Platform"/>
            <consortium name="The Broad Institute Genome Sequencing Center for Infectious Disease"/>
            <person name="Wu L."/>
            <person name="Ma J."/>
        </authorList>
    </citation>
    <scope>NUCLEOTIDE SEQUENCE [LARGE SCALE GENOMIC DNA]</scope>
    <source>
        <strain evidence="3">KCTC 19466</strain>
    </source>
</reference>